<protein>
    <submittedName>
        <fullName evidence="1">Uncharacterized protein</fullName>
    </submittedName>
</protein>
<gene>
    <name evidence="1" type="ORF">BDV30DRAFT_220145</name>
</gene>
<dbReference type="AlphaFoldDB" id="A0A5N6IM40"/>
<evidence type="ECO:0000313" key="1">
    <source>
        <dbReference type="EMBL" id="KAB8267415.1"/>
    </source>
</evidence>
<accession>A0A5N6IM40</accession>
<organism evidence="1 2">
    <name type="scientific">Aspergillus minisclerotigenes</name>
    <dbReference type="NCBI Taxonomy" id="656917"/>
    <lineage>
        <taxon>Eukaryota</taxon>
        <taxon>Fungi</taxon>
        <taxon>Dikarya</taxon>
        <taxon>Ascomycota</taxon>
        <taxon>Pezizomycotina</taxon>
        <taxon>Eurotiomycetes</taxon>
        <taxon>Eurotiomycetidae</taxon>
        <taxon>Eurotiales</taxon>
        <taxon>Aspergillaceae</taxon>
        <taxon>Aspergillus</taxon>
        <taxon>Aspergillus subgen. Circumdati</taxon>
    </lineage>
</organism>
<evidence type="ECO:0000313" key="2">
    <source>
        <dbReference type="Proteomes" id="UP000326289"/>
    </source>
</evidence>
<dbReference type="Proteomes" id="UP000326289">
    <property type="component" value="Unassembled WGS sequence"/>
</dbReference>
<name>A0A5N6IM40_9EURO</name>
<sequence length="78" mass="8934">MHILPAFACQLRIVIFRTLPPPGQGRNDWRTSDALQGLVEGEPLVSSINQCLGAYNDPNIYWLFYRPERPDLCHIEPL</sequence>
<keyword evidence="2" id="KW-1185">Reference proteome</keyword>
<reference evidence="1 2" key="1">
    <citation type="submission" date="2019-04" db="EMBL/GenBank/DDBJ databases">
        <title>Fungal friends and foes A comparative genomics study of 23 Aspergillus species from section Flavi.</title>
        <authorList>
            <consortium name="DOE Joint Genome Institute"/>
            <person name="Kjaerbolling I."/>
            <person name="Vesth T.C."/>
            <person name="Frisvad J.C."/>
            <person name="Nybo J.L."/>
            <person name="Theobald S."/>
            <person name="Kildgaard S."/>
            <person name="Petersen T.I."/>
            <person name="Kuo A."/>
            <person name="Sato A."/>
            <person name="Lyhne E.K."/>
            <person name="Kogle M.E."/>
            <person name="Wiebenga A."/>
            <person name="Kun R.S."/>
            <person name="Lubbers R.J."/>
            <person name="Makela M.R."/>
            <person name="Barry K."/>
            <person name="Chovatia M."/>
            <person name="Clum A."/>
            <person name="Daum C."/>
            <person name="Haridas S."/>
            <person name="He G."/>
            <person name="LaButti K."/>
            <person name="Lipzen A."/>
            <person name="Mondo S."/>
            <person name="Pangilinan J."/>
            <person name="Riley R."/>
            <person name="Salamov A."/>
            <person name="Simmons B.A."/>
            <person name="Magnuson J.K."/>
            <person name="Henrissat B."/>
            <person name="Mortensen U.H."/>
            <person name="Larsen T.O."/>
            <person name="De vries R.P."/>
            <person name="Grigoriev I.V."/>
            <person name="Machida M."/>
            <person name="Baker S.E."/>
            <person name="Andersen M.R."/>
        </authorList>
    </citation>
    <scope>NUCLEOTIDE SEQUENCE [LARGE SCALE GENOMIC DNA]</scope>
    <source>
        <strain evidence="1 2">CBS 117635</strain>
    </source>
</reference>
<dbReference type="EMBL" id="ML732903">
    <property type="protein sequence ID" value="KAB8267415.1"/>
    <property type="molecule type" value="Genomic_DNA"/>
</dbReference>
<proteinExistence type="predicted"/>